<gene>
    <name evidence="1" type="ORF">RGR602_PC01643</name>
</gene>
<sequence length="62" mass="6623">MVVRGTKRASRRKVPRLRSVCLAQLMPSGSIAPTVFRFSASVSRLSRIGSVSIAAGRVLHSG</sequence>
<reference evidence="1 2" key="1">
    <citation type="submission" date="2013-11" db="EMBL/GenBank/DDBJ databases">
        <title>Complete genome sequence of Rhizobium gallicum bv. gallicum R602.</title>
        <authorList>
            <person name="Bustos P."/>
            <person name="Santamaria R.I."/>
            <person name="Lozano L."/>
            <person name="Acosta J.L."/>
            <person name="Ormeno-Orrillo E."/>
            <person name="Rogel M.A."/>
            <person name="Romero D."/>
            <person name="Cevallos M.A."/>
            <person name="Martinez-Romero E."/>
            <person name="Gonzalez V."/>
        </authorList>
    </citation>
    <scope>NUCLEOTIDE SEQUENCE [LARGE SCALE GENOMIC DNA]</scope>
    <source>
        <strain evidence="1 2">R602</strain>
        <plasmid evidence="1 2">pRgalR602c</plasmid>
    </source>
</reference>
<evidence type="ECO:0000313" key="2">
    <source>
        <dbReference type="Proteomes" id="UP000031368"/>
    </source>
</evidence>
<dbReference type="AlphaFoldDB" id="A0A0B4XGV0"/>
<dbReference type="Proteomes" id="UP000031368">
    <property type="component" value="Plasmid pRgalR602c"/>
</dbReference>
<name>A0A0B4XGV0_9HYPH</name>
<geneLocation type="plasmid" evidence="1 2">
    <name>pRgalR602c</name>
</geneLocation>
<dbReference type="EMBL" id="CP006880">
    <property type="protein sequence ID" value="AJD45667.1"/>
    <property type="molecule type" value="Genomic_DNA"/>
</dbReference>
<organism evidence="1 2">
    <name type="scientific">Rhizobium gallicum bv. gallicum R602sp</name>
    <dbReference type="NCBI Taxonomy" id="1041138"/>
    <lineage>
        <taxon>Bacteria</taxon>
        <taxon>Pseudomonadati</taxon>
        <taxon>Pseudomonadota</taxon>
        <taxon>Alphaproteobacteria</taxon>
        <taxon>Hyphomicrobiales</taxon>
        <taxon>Rhizobiaceae</taxon>
        <taxon>Rhizobium/Agrobacterium group</taxon>
        <taxon>Rhizobium</taxon>
    </lineage>
</organism>
<dbReference type="HOGENOM" id="CLU_2901088_0_0_5"/>
<accession>A0A0B4XGV0</accession>
<dbReference type="KEGG" id="rga:RGR602_PC01643"/>
<proteinExistence type="predicted"/>
<keyword evidence="2" id="KW-1185">Reference proteome</keyword>
<evidence type="ECO:0000313" key="1">
    <source>
        <dbReference type="EMBL" id="AJD45667.1"/>
    </source>
</evidence>
<keyword evidence="1" id="KW-0614">Plasmid</keyword>
<protein>
    <submittedName>
        <fullName evidence="1">Uncharacterized protein</fullName>
    </submittedName>
</protein>